<dbReference type="InterPro" id="IPR000276">
    <property type="entry name" value="GPCR_Rhodpsn"/>
</dbReference>
<dbReference type="CDD" id="cd00637">
    <property type="entry name" value="7tm_classA_rhodopsin-like"/>
    <property type="match status" value="1"/>
</dbReference>
<dbReference type="Proteomes" id="UP000515163">
    <property type="component" value="Unplaced"/>
</dbReference>
<dbReference type="InterPro" id="IPR017452">
    <property type="entry name" value="GPCR_Rhodpsn_7TM"/>
</dbReference>
<feature type="domain" description="G-protein coupled receptors family 1 profile" evidence="10">
    <location>
        <begin position="38"/>
        <end position="293"/>
    </location>
</feature>
<accession>A0A6P8HPC7</accession>
<reference evidence="12" key="1">
    <citation type="submission" date="2025-08" db="UniProtKB">
        <authorList>
            <consortium name="RefSeq"/>
        </authorList>
    </citation>
    <scope>IDENTIFICATION</scope>
    <source>
        <tissue evidence="12">Tentacle</tissue>
    </source>
</reference>
<dbReference type="FunCoup" id="A0A6P8HPC7">
    <property type="interactions" value="708"/>
</dbReference>
<evidence type="ECO:0000259" key="10">
    <source>
        <dbReference type="PROSITE" id="PS50262"/>
    </source>
</evidence>
<feature type="transmembrane region" description="Helical" evidence="9">
    <location>
        <begin position="20"/>
        <end position="47"/>
    </location>
</feature>
<keyword evidence="7 8" id="KW-0807">Transducer</keyword>
<dbReference type="PANTHER" id="PTHR24240">
    <property type="entry name" value="OPSIN"/>
    <property type="match status" value="1"/>
</dbReference>
<feature type="transmembrane region" description="Helical" evidence="9">
    <location>
        <begin position="187"/>
        <end position="209"/>
    </location>
</feature>
<dbReference type="Gene3D" id="1.20.1070.10">
    <property type="entry name" value="Rhodopsin 7-helix transmembrane proteins"/>
    <property type="match status" value="1"/>
</dbReference>
<dbReference type="AlphaFoldDB" id="A0A6P8HPC7"/>
<feature type="transmembrane region" description="Helical" evidence="9">
    <location>
        <begin position="138"/>
        <end position="158"/>
    </location>
</feature>
<comment type="similarity">
    <text evidence="8">Belongs to the G-protein coupled receptor 1 family.</text>
</comment>
<dbReference type="RefSeq" id="XP_031554510.1">
    <property type="nucleotide sequence ID" value="XM_031698650.1"/>
</dbReference>
<comment type="subcellular location">
    <subcellularLocation>
        <location evidence="1">Membrane</location>
        <topology evidence="1">Multi-pass membrane protein</topology>
    </subcellularLocation>
</comment>
<dbReference type="InterPro" id="IPR050125">
    <property type="entry name" value="GPCR_opsins"/>
</dbReference>
<protein>
    <submittedName>
        <fullName evidence="12">Melatonin receptor type 1A-like</fullName>
    </submittedName>
</protein>
<feature type="transmembrane region" description="Helical" evidence="9">
    <location>
        <begin position="59"/>
        <end position="84"/>
    </location>
</feature>
<name>A0A6P8HPC7_ACTTE</name>
<keyword evidence="11" id="KW-1185">Reference proteome</keyword>
<evidence type="ECO:0000256" key="5">
    <source>
        <dbReference type="ARBA" id="ARBA00023136"/>
    </source>
</evidence>
<evidence type="ECO:0000256" key="9">
    <source>
        <dbReference type="SAM" id="Phobius"/>
    </source>
</evidence>
<sequence length="312" mass="35132">MNVSSISKSMMEFLNRSPATIAVETSILLLIGLIAIGGNLLVVLSIYRNTSLRTITNYFVLSLAMTDILNPLLSLPFTLAWSIRSRFFMGYEVCDFQVIVSISLMQASITNIVLMAVNRFIRVCKPHKYAKYFNRKNSLAMIVAVWVIHVIIVVSVITDGKIVFANFKANKIMCNLTRGEKTSLSSIFFNIAIVIFFLVPFTIIVYCYYKVFKKIREHKRNVAPPSNPNSLGTCRQEIKVTWTMFAVLVGYCATWFPVLIVVLVSSMTRLSGAVHMIVTYSMAGSSAINPVIYGVMNPAFRREFIKILKLCK</sequence>
<evidence type="ECO:0000313" key="11">
    <source>
        <dbReference type="Proteomes" id="UP000515163"/>
    </source>
</evidence>
<dbReference type="Pfam" id="PF00001">
    <property type="entry name" value="7tm_1"/>
    <property type="match status" value="1"/>
</dbReference>
<keyword evidence="5 9" id="KW-0472">Membrane</keyword>
<evidence type="ECO:0000256" key="8">
    <source>
        <dbReference type="RuleBase" id="RU000688"/>
    </source>
</evidence>
<dbReference type="PROSITE" id="PS50262">
    <property type="entry name" value="G_PROTEIN_RECEP_F1_2"/>
    <property type="match status" value="1"/>
</dbReference>
<dbReference type="OrthoDB" id="5984686at2759"/>
<proteinExistence type="inferred from homology"/>
<dbReference type="PRINTS" id="PR00237">
    <property type="entry name" value="GPCRRHODOPSN"/>
</dbReference>
<dbReference type="KEGG" id="aten:116291482"/>
<organism evidence="11 12">
    <name type="scientific">Actinia tenebrosa</name>
    <name type="common">Australian red waratah sea anemone</name>
    <dbReference type="NCBI Taxonomy" id="6105"/>
    <lineage>
        <taxon>Eukaryota</taxon>
        <taxon>Metazoa</taxon>
        <taxon>Cnidaria</taxon>
        <taxon>Anthozoa</taxon>
        <taxon>Hexacorallia</taxon>
        <taxon>Actiniaria</taxon>
        <taxon>Actiniidae</taxon>
        <taxon>Actinia</taxon>
    </lineage>
</organism>
<keyword evidence="3 9" id="KW-1133">Transmembrane helix</keyword>
<evidence type="ECO:0000256" key="1">
    <source>
        <dbReference type="ARBA" id="ARBA00004141"/>
    </source>
</evidence>
<dbReference type="GO" id="GO:0004930">
    <property type="term" value="F:G protein-coupled receptor activity"/>
    <property type="evidence" value="ECO:0007669"/>
    <property type="project" value="UniProtKB-KW"/>
</dbReference>
<feature type="transmembrane region" description="Helical" evidence="9">
    <location>
        <begin position="96"/>
        <end position="117"/>
    </location>
</feature>
<gene>
    <name evidence="12" type="primary">LOC116291482</name>
</gene>
<dbReference type="SMART" id="SM01381">
    <property type="entry name" value="7TM_GPCR_Srsx"/>
    <property type="match status" value="1"/>
</dbReference>
<evidence type="ECO:0000256" key="3">
    <source>
        <dbReference type="ARBA" id="ARBA00022989"/>
    </source>
</evidence>
<evidence type="ECO:0000256" key="6">
    <source>
        <dbReference type="ARBA" id="ARBA00023170"/>
    </source>
</evidence>
<evidence type="ECO:0000256" key="2">
    <source>
        <dbReference type="ARBA" id="ARBA00022692"/>
    </source>
</evidence>
<evidence type="ECO:0000256" key="7">
    <source>
        <dbReference type="ARBA" id="ARBA00023224"/>
    </source>
</evidence>
<evidence type="ECO:0000256" key="4">
    <source>
        <dbReference type="ARBA" id="ARBA00023040"/>
    </source>
</evidence>
<dbReference type="PROSITE" id="PS00237">
    <property type="entry name" value="G_PROTEIN_RECEP_F1_1"/>
    <property type="match status" value="1"/>
</dbReference>
<dbReference type="InParanoid" id="A0A6P8HPC7"/>
<dbReference type="GO" id="GO:0016020">
    <property type="term" value="C:membrane"/>
    <property type="evidence" value="ECO:0007669"/>
    <property type="project" value="UniProtKB-SubCell"/>
</dbReference>
<keyword evidence="6 8" id="KW-0675">Receptor</keyword>
<keyword evidence="2 8" id="KW-0812">Transmembrane</keyword>
<feature type="transmembrane region" description="Helical" evidence="9">
    <location>
        <begin position="245"/>
        <end position="267"/>
    </location>
</feature>
<keyword evidence="4 8" id="KW-0297">G-protein coupled receptor</keyword>
<evidence type="ECO:0000313" key="12">
    <source>
        <dbReference type="RefSeq" id="XP_031554510.1"/>
    </source>
</evidence>
<dbReference type="SUPFAM" id="SSF81321">
    <property type="entry name" value="Family A G protein-coupled receptor-like"/>
    <property type="match status" value="1"/>
</dbReference>
<dbReference type="GeneID" id="116291482"/>
<feature type="transmembrane region" description="Helical" evidence="9">
    <location>
        <begin position="273"/>
        <end position="296"/>
    </location>
</feature>